<organism evidence="3">
    <name type="scientific">marine sediment metagenome</name>
    <dbReference type="NCBI Taxonomy" id="412755"/>
    <lineage>
        <taxon>unclassified sequences</taxon>
        <taxon>metagenomes</taxon>
        <taxon>ecological metagenomes</taxon>
    </lineage>
</organism>
<dbReference type="EMBL" id="LAZR01000329">
    <property type="protein sequence ID" value="KKN74271.1"/>
    <property type="molecule type" value="Genomic_DNA"/>
</dbReference>
<evidence type="ECO:0000256" key="2">
    <source>
        <dbReference type="SAM" id="Phobius"/>
    </source>
</evidence>
<name>A0A0F9VLC6_9ZZZZ</name>
<feature type="coiled-coil region" evidence="1">
    <location>
        <begin position="62"/>
        <end position="89"/>
    </location>
</feature>
<gene>
    <name evidence="3" type="ORF">LCGC14_0392100</name>
</gene>
<comment type="caution">
    <text evidence="3">The sequence shown here is derived from an EMBL/GenBank/DDBJ whole genome shotgun (WGS) entry which is preliminary data.</text>
</comment>
<keyword evidence="2" id="KW-0812">Transmembrane</keyword>
<evidence type="ECO:0000313" key="3">
    <source>
        <dbReference type="EMBL" id="KKN74271.1"/>
    </source>
</evidence>
<evidence type="ECO:0000256" key="1">
    <source>
        <dbReference type="SAM" id="Coils"/>
    </source>
</evidence>
<reference evidence="3" key="1">
    <citation type="journal article" date="2015" name="Nature">
        <title>Complex archaea that bridge the gap between prokaryotes and eukaryotes.</title>
        <authorList>
            <person name="Spang A."/>
            <person name="Saw J.H."/>
            <person name="Jorgensen S.L."/>
            <person name="Zaremba-Niedzwiedzka K."/>
            <person name="Martijn J."/>
            <person name="Lind A.E."/>
            <person name="van Eijk R."/>
            <person name="Schleper C."/>
            <person name="Guy L."/>
            <person name="Ettema T.J."/>
        </authorList>
    </citation>
    <scope>NUCLEOTIDE SEQUENCE</scope>
</reference>
<feature type="transmembrane region" description="Helical" evidence="2">
    <location>
        <begin position="6"/>
        <end position="22"/>
    </location>
</feature>
<keyword evidence="2" id="KW-0472">Membrane</keyword>
<dbReference type="AlphaFoldDB" id="A0A0F9VLC6"/>
<proteinExistence type="predicted"/>
<keyword evidence="2" id="KW-1133">Transmembrane helix</keyword>
<keyword evidence="1" id="KW-0175">Coiled coil</keyword>
<protein>
    <submittedName>
        <fullName evidence="3">Uncharacterized protein</fullName>
    </submittedName>
</protein>
<accession>A0A0F9VLC6</accession>
<sequence>MIWLIVIVSIFVGFILGLMYCVEMNKGSRKRLQKSSFMLCYALRAQLDPAQRQYVMNVTKKLFKSEQQAKEFKQAVDDLKQELEKWNVEDNQNQT</sequence>